<dbReference type="OrthoDB" id="9793489at2"/>
<dbReference type="PANTHER" id="PTHR46825:SF11">
    <property type="entry name" value="PENICILLIN-BINDING PROTEIN 4"/>
    <property type="match status" value="1"/>
</dbReference>
<evidence type="ECO:0000259" key="3">
    <source>
        <dbReference type="Pfam" id="PF00144"/>
    </source>
</evidence>
<keyword evidence="5" id="KW-1185">Reference proteome</keyword>
<dbReference type="Pfam" id="PF00144">
    <property type="entry name" value="Beta-lactamase"/>
    <property type="match status" value="1"/>
</dbReference>
<organism evidence="4 5">
    <name type="scientific">Chitinophaga niastensis</name>
    <dbReference type="NCBI Taxonomy" id="536980"/>
    <lineage>
        <taxon>Bacteria</taxon>
        <taxon>Pseudomonadati</taxon>
        <taxon>Bacteroidota</taxon>
        <taxon>Chitinophagia</taxon>
        <taxon>Chitinophagales</taxon>
        <taxon>Chitinophagaceae</taxon>
        <taxon>Chitinophaga</taxon>
    </lineage>
</organism>
<protein>
    <submittedName>
        <fullName evidence="4">CubicO group peptidase (Beta-lactamase class C family)</fullName>
    </submittedName>
</protein>
<proteinExistence type="predicted"/>
<dbReference type="SUPFAM" id="SSF56601">
    <property type="entry name" value="beta-lactamase/transpeptidase-like"/>
    <property type="match status" value="1"/>
</dbReference>
<evidence type="ECO:0000313" key="4">
    <source>
        <dbReference type="EMBL" id="PSL49884.1"/>
    </source>
</evidence>
<dbReference type="Gene3D" id="3.40.710.10">
    <property type="entry name" value="DD-peptidase/beta-lactamase superfamily"/>
    <property type="match status" value="1"/>
</dbReference>
<evidence type="ECO:0000256" key="1">
    <source>
        <dbReference type="ARBA" id="ARBA00004370"/>
    </source>
</evidence>
<name>A0A2P8HUP8_CHINA</name>
<feature type="domain" description="Beta-lactamase-related" evidence="3">
    <location>
        <begin position="40"/>
        <end position="329"/>
    </location>
</feature>
<dbReference type="Proteomes" id="UP000240971">
    <property type="component" value="Unassembled WGS sequence"/>
</dbReference>
<comment type="caution">
    <text evidence="4">The sequence shown here is derived from an EMBL/GenBank/DDBJ whole genome shotgun (WGS) entry which is preliminary data.</text>
</comment>
<dbReference type="InterPro" id="IPR001466">
    <property type="entry name" value="Beta-lactam-related"/>
</dbReference>
<accession>A0A2P8HUP8</accession>
<dbReference type="InterPro" id="IPR012338">
    <property type="entry name" value="Beta-lactam/transpept-like"/>
</dbReference>
<dbReference type="InterPro" id="IPR050491">
    <property type="entry name" value="AmpC-like"/>
</dbReference>
<reference evidence="4 5" key="1">
    <citation type="submission" date="2018-03" db="EMBL/GenBank/DDBJ databases">
        <title>Genomic Encyclopedia of Archaeal and Bacterial Type Strains, Phase II (KMG-II): from individual species to whole genera.</title>
        <authorList>
            <person name="Goeker M."/>
        </authorList>
    </citation>
    <scope>NUCLEOTIDE SEQUENCE [LARGE SCALE GENOMIC DNA]</scope>
    <source>
        <strain evidence="4 5">DSM 24859</strain>
    </source>
</reference>
<comment type="subcellular location">
    <subcellularLocation>
        <location evidence="1">Membrane</location>
    </subcellularLocation>
</comment>
<dbReference type="AlphaFoldDB" id="A0A2P8HUP8"/>
<evidence type="ECO:0000256" key="2">
    <source>
        <dbReference type="ARBA" id="ARBA00023136"/>
    </source>
</evidence>
<dbReference type="GO" id="GO:0016020">
    <property type="term" value="C:membrane"/>
    <property type="evidence" value="ECO:0007669"/>
    <property type="project" value="UniProtKB-SubCell"/>
</dbReference>
<dbReference type="RefSeq" id="WP_106527080.1">
    <property type="nucleotide sequence ID" value="NZ_PYAW01000001.1"/>
</dbReference>
<keyword evidence="2" id="KW-0472">Membrane</keyword>
<dbReference type="PANTHER" id="PTHR46825">
    <property type="entry name" value="D-ALANYL-D-ALANINE-CARBOXYPEPTIDASE/ENDOPEPTIDASE AMPH"/>
    <property type="match status" value="1"/>
</dbReference>
<dbReference type="EMBL" id="PYAW01000001">
    <property type="protein sequence ID" value="PSL49884.1"/>
    <property type="molecule type" value="Genomic_DNA"/>
</dbReference>
<evidence type="ECO:0000313" key="5">
    <source>
        <dbReference type="Proteomes" id="UP000240971"/>
    </source>
</evidence>
<sequence>MNKILWLLLLPVTIHAQQKNTALLNTYMQSQSKICQFSGTVLLVEKGKVVYENSFGEADREWHTINTRDSKYRIGSLTKQFTAACILLLEEKGKLSLDDKLNKYIPDYPQGDVVTIHMLLNQTSGIKDYTQLPDNGSHADVVPLAPLQMINEFKNEPYNFPPGTQWAYSNSNYFLLGYIIEMVSGEKYNDYLLNNIISKAKIKNTGVDKIDSILKYRVKGYEDPGNGYINAPYYVMEGPFSAGAMYSTVNDLYQWDVALMNNKILLPRSIKKMTTPYQGRYGYGLWIDSLGNHKRIWHNGGIPGFNSCLAYYPTDDLYVVVISNDEANTTAISNALASILFNFPVINPYKHKEIAINSAILDNYVGKYLATNTLELIKKDNKLYRRGNGSDDMELKPESNTKFFYADGSDRQIEFEVNKTGKILNAFIIVSGLKTDLKKQ</sequence>
<gene>
    <name evidence="4" type="ORF">CLV51_1011223</name>
</gene>